<comment type="caution">
    <text evidence="2">The sequence shown here is derived from an EMBL/GenBank/DDBJ whole genome shotgun (WGS) entry which is preliminary data.</text>
</comment>
<feature type="transmembrane region" description="Helical" evidence="1">
    <location>
        <begin position="20"/>
        <end position="44"/>
    </location>
</feature>
<sequence>MSLFRQSFMAEWMKIRKSTIWLVILGLVALPVFYGCIIFTQIVVKQYNYTDSDPWLMQLMMVQMFYGTIFLPIIVSIIIETVLNFERKANEWEHLFLFPIKRNTFYLSKMAWVFILTALAQLLMFTMVVIAGIVIKIDTTIPVLSYLSVFILGTIGAISLGSLLFYLFMLIKSSRVALAISIFLSFPAFLALSNESGSWLPSLYPWALPIYGMTQSMSSVSSLLVFLGVCFILIILSSFLTIKRLKNGALSG</sequence>
<dbReference type="GeneID" id="87596014"/>
<dbReference type="PATRIC" id="fig|136160.3.peg.4233"/>
<evidence type="ECO:0008006" key="3">
    <source>
        <dbReference type="Google" id="ProtNLM"/>
    </source>
</evidence>
<keyword evidence="1" id="KW-0812">Transmembrane</keyword>
<keyword evidence="1" id="KW-0472">Membrane</keyword>
<name>A0A0M0KDW1_ALKHA</name>
<protein>
    <recommendedName>
        <fullName evidence="3">ABC-2 type transport system permease protein</fullName>
    </recommendedName>
</protein>
<feature type="transmembrane region" description="Helical" evidence="1">
    <location>
        <begin position="223"/>
        <end position="242"/>
    </location>
</feature>
<reference evidence="2" key="1">
    <citation type="submission" date="2015-08" db="EMBL/GenBank/DDBJ databases">
        <title>Complete DNA Sequence of Pseudomonas syringae pv. actinidiae, the Causal Agent of Kiwifruit Canker Disease.</title>
        <authorList>
            <person name="Rikkerink E.H.A."/>
            <person name="Fineran P.C."/>
        </authorList>
    </citation>
    <scope>NUCLEOTIDE SEQUENCE</scope>
    <source>
        <strain evidence="2">DSM 13666</strain>
    </source>
</reference>
<organism evidence="2">
    <name type="scientific">Halalkalibacterium halodurans</name>
    <name type="common">Bacillus halodurans</name>
    <dbReference type="NCBI Taxonomy" id="86665"/>
    <lineage>
        <taxon>Bacteria</taxon>
        <taxon>Bacillati</taxon>
        <taxon>Bacillota</taxon>
        <taxon>Bacilli</taxon>
        <taxon>Bacillales</taxon>
        <taxon>Bacillaceae</taxon>
        <taxon>Halalkalibacterium (ex Joshi et al. 2022)</taxon>
    </lineage>
</organism>
<gene>
    <name evidence="2" type="ORF">AMD02_16405</name>
</gene>
<keyword evidence="1" id="KW-1133">Transmembrane helix</keyword>
<dbReference type="AlphaFoldDB" id="A0A0M0KDW1"/>
<accession>A0A0M0KDW1</accession>
<evidence type="ECO:0000256" key="1">
    <source>
        <dbReference type="SAM" id="Phobius"/>
    </source>
</evidence>
<feature type="transmembrane region" description="Helical" evidence="1">
    <location>
        <begin position="143"/>
        <end position="169"/>
    </location>
</feature>
<dbReference type="EMBL" id="LILD01000003">
    <property type="protein sequence ID" value="KOO36964.1"/>
    <property type="molecule type" value="Genomic_DNA"/>
</dbReference>
<feature type="transmembrane region" description="Helical" evidence="1">
    <location>
        <begin position="64"/>
        <end position="85"/>
    </location>
</feature>
<dbReference type="CDD" id="cd21809">
    <property type="entry name" value="ABC-2_lan_permease-like"/>
    <property type="match status" value="1"/>
</dbReference>
<feature type="transmembrane region" description="Helical" evidence="1">
    <location>
        <begin position="111"/>
        <end position="137"/>
    </location>
</feature>
<feature type="transmembrane region" description="Helical" evidence="1">
    <location>
        <begin position="176"/>
        <end position="193"/>
    </location>
</feature>
<proteinExistence type="predicted"/>
<dbReference type="RefSeq" id="WP_010896628.1">
    <property type="nucleotide sequence ID" value="NZ_CP040441.1"/>
</dbReference>
<evidence type="ECO:0000313" key="2">
    <source>
        <dbReference type="EMBL" id="KOO36964.1"/>
    </source>
</evidence>
<dbReference type="Pfam" id="PF12730">
    <property type="entry name" value="ABC2_membrane_4"/>
    <property type="match status" value="1"/>
</dbReference>